<evidence type="ECO:0000256" key="2">
    <source>
        <dbReference type="ARBA" id="ARBA00023004"/>
    </source>
</evidence>
<protein>
    <submittedName>
        <fullName evidence="5">Coenzyme F420-reducing hydrogenase beta subunit</fullName>
    </submittedName>
</protein>
<dbReference type="PROSITE" id="PS00198">
    <property type="entry name" value="4FE4S_FER_1"/>
    <property type="match status" value="2"/>
</dbReference>
<dbReference type="InterPro" id="IPR017900">
    <property type="entry name" value="4Fe4S_Fe_S_CS"/>
</dbReference>
<dbReference type="PANTHER" id="PTHR43193:SF2">
    <property type="entry name" value="POLYFERREDOXIN PROTEIN FWDF"/>
    <property type="match status" value="1"/>
</dbReference>
<keyword evidence="6" id="KW-1185">Reference proteome</keyword>
<feature type="domain" description="4Fe-4S ferredoxin-type" evidence="4">
    <location>
        <begin position="1"/>
        <end position="29"/>
    </location>
</feature>
<dbReference type="AlphaFoldDB" id="A0A369AKE8"/>
<accession>A0A369AKE8</accession>
<dbReference type="GO" id="GO:0051536">
    <property type="term" value="F:iron-sulfur cluster binding"/>
    <property type="evidence" value="ECO:0007669"/>
    <property type="project" value="UniProtKB-KW"/>
</dbReference>
<dbReference type="GO" id="GO:0046872">
    <property type="term" value="F:metal ion binding"/>
    <property type="evidence" value="ECO:0007669"/>
    <property type="project" value="UniProtKB-KW"/>
</dbReference>
<gene>
    <name evidence="5" type="ORF">DFR58_13318</name>
</gene>
<name>A0A369AKE8_9FIRM</name>
<sequence length="367" mass="41323">MINLSKEKCTGCGACNNVCPNDSIKMVADKEGFLYPLVNAESCSLCGLCQTSCPVLNREGYKRDVAPKAYASWSLNDEVRLSSTSGGIFTELARSVILQGGYVAGARYNKAHLAEHYIIGSEDDIALLRQSKYVQSAIGVVFKDIKKLLDKGAPVMFVGSPCECGGLLSFLGRPYDSLLLCDFICRGANSPKAYLKYLESLKLQYGSDIKRVWFKNKINGWNKFCTKIEFENGSEYYADRYKDLFMRGYLKYNLYMRSSCYRCSFKGFPRQSDITLADFWGVELKDKSVDTDKGTSLVIINSEKGQRHFDELGDRVFKEENSLEAALPFNQCAVSSVGIGEKREYFFSEIDRTDFEVLISKIKETEK</sequence>
<keyword evidence="1" id="KW-0479">Metal-binding</keyword>
<dbReference type="EMBL" id="QPJT01000033">
    <property type="protein sequence ID" value="RCX09879.1"/>
    <property type="molecule type" value="Genomic_DNA"/>
</dbReference>
<evidence type="ECO:0000313" key="5">
    <source>
        <dbReference type="EMBL" id="RCX09879.1"/>
    </source>
</evidence>
<reference evidence="5 6" key="1">
    <citation type="submission" date="2018-07" db="EMBL/GenBank/DDBJ databases">
        <title>Genomic Encyclopedia of Type Strains, Phase IV (KMG-IV): sequencing the most valuable type-strain genomes for metagenomic binning, comparative biology and taxonomic classification.</title>
        <authorList>
            <person name="Goeker M."/>
        </authorList>
    </citation>
    <scope>NUCLEOTIDE SEQUENCE [LARGE SCALE GENOMIC DNA]</scope>
    <source>
        <strain evidence="5 6">DSM 27016</strain>
    </source>
</reference>
<proteinExistence type="predicted"/>
<dbReference type="SUPFAM" id="SSF54862">
    <property type="entry name" value="4Fe-4S ferredoxins"/>
    <property type="match status" value="1"/>
</dbReference>
<comment type="caution">
    <text evidence="5">The sequence shown here is derived from an EMBL/GenBank/DDBJ whole genome shotgun (WGS) entry which is preliminary data.</text>
</comment>
<dbReference type="PROSITE" id="PS51379">
    <property type="entry name" value="4FE4S_FER_2"/>
    <property type="match status" value="2"/>
</dbReference>
<keyword evidence="3" id="KW-0411">Iron-sulfur</keyword>
<dbReference type="Proteomes" id="UP000253034">
    <property type="component" value="Unassembled WGS sequence"/>
</dbReference>
<dbReference type="Pfam" id="PF04432">
    <property type="entry name" value="FrhB_FdhB_C"/>
    <property type="match status" value="1"/>
</dbReference>
<dbReference type="InterPro" id="IPR017896">
    <property type="entry name" value="4Fe4S_Fe-S-bd"/>
</dbReference>
<dbReference type="Gene3D" id="3.30.70.20">
    <property type="match status" value="1"/>
</dbReference>
<evidence type="ECO:0000256" key="3">
    <source>
        <dbReference type="ARBA" id="ARBA00023014"/>
    </source>
</evidence>
<dbReference type="InterPro" id="IPR007525">
    <property type="entry name" value="FrhB_FdhB_C"/>
</dbReference>
<feature type="domain" description="4Fe-4S ferredoxin-type" evidence="4">
    <location>
        <begin position="34"/>
        <end position="64"/>
    </location>
</feature>
<dbReference type="Pfam" id="PF12838">
    <property type="entry name" value="Fer4_7"/>
    <property type="match status" value="1"/>
</dbReference>
<dbReference type="InterPro" id="IPR052977">
    <property type="entry name" value="Polyferredoxin-like_ET"/>
</dbReference>
<keyword evidence="2" id="KW-0408">Iron</keyword>
<evidence type="ECO:0000259" key="4">
    <source>
        <dbReference type="PROSITE" id="PS51379"/>
    </source>
</evidence>
<evidence type="ECO:0000256" key="1">
    <source>
        <dbReference type="ARBA" id="ARBA00022723"/>
    </source>
</evidence>
<evidence type="ECO:0000313" key="6">
    <source>
        <dbReference type="Proteomes" id="UP000253034"/>
    </source>
</evidence>
<dbReference type="PANTHER" id="PTHR43193">
    <property type="match status" value="1"/>
</dbReference>
<organism evidence="5 6">
    <name type="scientific">Anaerobacterium chartisolvens</name>
    <dbReference type="NCBI Taxonomy" id="1297424"/>
    <lineage>
        <taxon>Bacteria</taxon>
        <taxon>Bacillati</taxon>
        <taxon>Bacillota</taxon>
        <taxon>Clostridia</taxon>
        <taxon>Eubacteriales</taxon>
        <taxon>Oscillospiraceae</taxon>
        <taxon>Anaerobacterium</taxon>
    </lineage>
</organism>